<dbReference type="AlphaFoldDB" id="A0A3S5CPY6"/>
<reference evidence="1" key="1">
    <citation type="submission" date="2018-11" db="EMBL/GenBank/DDBJ databases">
        <authorList>
            <consortium name="Pathogen Informatics"/>
        </authorList>
    </citation>
    <scope>NUCLEOTIDE SEQUENCE</scope>
</reference>
<evidence type="ECO:0000313" key="1">
    <source>
        <dbReference type="EMBL" id="VEL26868.1"/>
    </source>
</evidence>
<proteinExistence type="predicted"/>
<evidence type="ECO:0000313" key="2">
    <source>
        <dbReference type="Proteomes" id="UP000784294"/>
    </source>
</evidence>
<dbReference type="EMBL" id="CAAALY010083296">
    <property type="protein sequence ID" value="VEL26868.1"/>
    <property type="molecule type" value="Genomic_DNA"/>
</dbReference>
<dbReference type="Proteomes" id="UP000784294">
    <property type="component" value="Unassembled WGS sequence"/>
</dbReference>
<comment type="caution">
    <text evidence="1">The sequence shown here is derived from an EMBL/GenBank/DDBJ whole genome shotgun (WGS) entry which is preliminary data.</text>
</comment>
<organism evidence="1 2">
    <name type="scientific">Protopolystoma xenopodis</name>
    <dbReference type="NCBI Taxonomy" id="117903"/>
    <lineage>
        <taxon>Eukaryota</taxon>
        <taxon>Metazoa</taxon>
        <taxon>Spiralia</taxon>
        <taxon>Lophotrochozoa</taxon>
        <taxon>Platyhelminthes</taxon>
        <taxon>Monogenea</taxon>
        <taxon>Polyopisthocotylea</taxon>
        <taxon>Polystomatidea</taxon>
        <taxon>Polystomatidae</taxon>
        <taxon>Protopolystoma</taxon>
    </lineage>
</organism>
<accession>A0A3S5CPY6</accession>
<gene>
    <name evidence="1" type="ORF">PXEA_LOCUS20308</name>
</gene>
<keyword evidence="2" id="KW-1185">Reference proteome</keyword>
<sequence length="121" mass="12624">MGLRTSCERSLGKEEIHAANMLTGITLKEKLSATSVVGFNSLLIANAASNASQTGHHTIPAFSISGGAGTTSPGSTIFERKLSPKSLSPPLPLQATFVSGALSQPGNSIKKITLKLFRYIP</sequence>
<name>A0A3S5CPY6_9PLAT</name>
<protein>
    <submittedName>
        <fullName evidence="1">Uncharacterized protein</fullName>
    </submittedName>
</protein>